<dbReference type="AlphaFoldDB" id="A0A1W9KU02"/>
<comment type="caution">
    <text evidence="1">The sequence shown here is derived from an EMBL/GenBank/DDBJ whole genome shotgun (WGS) entry which is preliminary data.</text>
</comment>
<sequence>MVDPGWALCILPIDDEVKLLAAYRQIYMDEYVRAEVRDWAGRRVRFHGPSFGHAFSEATNYRLSAGVHDMPLSMARLQRIRWIKLALAGVGVRIDVLAQTRQDSRGRMKRRRSLIVLENRYVVVLEPSEDAGFDFVFITAFPTDQNYLDRIRRGANVVERRGQK</sequence>
<reference evidence="1 2" key="1">
    <citation type="submission" date="2017-01" db="EMBL/GenBank/DDBJ databases">
        <title>Novel large sulfur bacteria in the metagenomes of groundwater-fed chemosynthetic microbial mats in the Lake Huron basin.</title>
        <authorList>
            <person name="Sharrar A.M."/>
            <person name="Flood B.E."/>
            <person name="Bailey J.V."/>
            <person name="Jones D.S."/>
            <person name="Biddanda B."/>
            <person name="Ruberg S.A."/>
            <person name="Marcus D.N."/>
            <person name="Dick G.J."/>
        </authorList>
    </citation>
    <scope>NUCLEOTIDE SEQUENCE [LARGE SCALE GENOMIC DNA]</scope>
    <source>
        <strain evidence="1">A7</strain>
    </source>
</reference>
<proteinExistence type="predicted"/>
<name>A0A1W9KU02_9BURK</name>
<dbReference type="EMBL" id="MTEI01000006">
    <property type="protein sequence ID" value="OQW87968.1"/>
    <property type="molecule type" value="Genomic_DNA"/>
</dbReference>
<gene>
    <name evidence="1" type="ORF">BWK72_11535</name>
</gene>
<accession>A0A1W9KU02</accession>
<evidence type="ECO:0000313" key="2">
    <source>
        <dbReference type="Proteomes" id="UP000192505"/>
    </source>
</evidence>
<evidence type="ECO:0000313" key="1">
    <source>
        <dbReference type="EMBL" id="OQW87968.1"/>
    </source>
</evidence>
<organism evidence="1 2">
    <name type="scientific">Rhodoferax ferrireducens</name>
    <dbReference type="NCBI Taxonomy" id="192843"/>
    <lineage>
        <taxon>Bacteria</taxon>
        <taxon>Pseudomonadati</taxon>
        <taxon>Pseudomonadota</taxon>
        <taxon>Betaproteobacteria</taxon>
        <taxon>Burkholderiales</taxon>
        <taxon>Comamonadaceae</taxon>
        <taxon>Rhodoferax</taxon>
    </lineage>
</organism>
<protein>
    <submittedName>
        <fullName evidence="1">Uncharacterized protein</fullName>
    </submittedName>
</protein>
<dbReference type="Proteomes" id="UP000192505">
    <property type="component" value="Unassembled WGS sequence"/>
</dbReference>